<gene>
    <name evidence="2" type="ORF">ACFQ13_00775</name>
</gene>
<proteinExistence type="predicted"/>
<accession>A0ABW3KKT2</accession>
<name>A0ABW3KKT2_9FLAO</name>
<dbReference type="InterPro" id="IPR011528">
    <property type="entry name" value="NERD"/>
</dbReference>
<sequence length="349" mass="40869">MAIIHGTIESLKSLKSELRDKQISRFSSVKEIQTFLSNYNSEKEETIQNAAKMLEEEYFETCNTLQRNVERKNEISESEEIRIDSRIRDLQCKISVIINQKNQNLIKKIISSIQLYFLKNKVEYFKKNKSKLIQFSVNDISIQIQASEAFIEKFETDKIKFVEERAQSKLEELEYIRQVVEGAKNLISGAIGENLVVKEIKKLSDDYVLINDFNLKFSDPIFYKKYNQRIHSIQIDHLLLSKAGIFIIETKNWSRSSVDSLSLRSPIEQIERANYALFVYFSEKLSLKGHHWGEQQIPIRNLIVMINNKPKGEFKYVKIKLLKELNTYLSYFEPVLTAAQLHRIANKLI</sequence>
<organism evidence="2 3">
    <name type="scientific">Winogradskyella rapida</name>
    <dbReference type="NCBI Taxonomy" id="549701"/>
    <lineage>
        <taxon>Bacteria</taxon>
        <taxon>Pseudomonadati</taxon>
        <taxon>Bacteroidota</taxon>
        <taxon>Flavobacteriia</taxon>
        <taxon>Flavobacteriales</taxon>
        <taxon>Flavobacteriaceae</taxon>
        <taxon>Winogradskyella</taxon>
    </lineage>
</organism>
<keyword evidence="3" id="KW-1185">Reference proteome</keyword>
<evidence type="ECO:0000259" key="1">
    <source>
        <dbReference type="PROSITE" id="PS50965"/>
    </source>
</evidence>
<evidence type="ECO:0000313" key="2">
    <source>
        <dbReference type="EMBL" id="MFD1014437.1"/>
    </source>
</evidence>
<dbReference type="EMBL" id="JBHTKM010000001">
    <property type="protein sequence ID" value="MFD1014437.1"/>
    <property type="molecule type" value="Genomic_DNA"/>
</dbReference>
<dbReference type="Proteomes" id="UP001597086">
    <property type="component" value="Unassembled WGS sequence"/>
</dbReference>
<dbReference type="RefSeq" id="WP_386113188.1">
    <property type="nucleotide sequence ID" value="NZ_JBHTKM010000001.1"/>
</dbReference>
<protein>
    <submittedName>
        <fullName evidence="2">NERD domain-containing protein</fullName>
    </submittedName>
</protein>
<dbReference type="Pfam" id="PF08378">
    <property type="entry name" value="NERD"/>
    <property type="match status" value="1"/>
</dbReference>
<evidence type="ECO:0000313" key="3">
    <source>
        <dbReference type="Proteomes" id="UP001597086"/>
    </source>
</evidence>
<dbReference type="PROSITE" id="PS50965">
    <property type="entry name" value="NERD"/>
    <property type="match status" value="1"/>
</dbReference>
<reference evidence="3" key="1">
    <citation type="journal article" date="2019" name="Int. J. Syst. Evol. Microbiol.">
        <title>The Global Catalogue of Microorganisms (GCM) 10K type strain sequencing project: providing services to taxonomists for standard genome sequencing and annotation.</title>
        <authorList>
            <consortium name="The Broad Institute Genomics Platform"/>
            <consortium name="The Broad Institute Genome Sequencing Center for Infectious Disease"/>
            <person name="Wu L."/>
            <person name="Ma J."/>
        </authorList>
    </citation>
    <scope>NUCLEOTIDE SEQUENCE [LARGE SCALE GENOMIC DNA]</scope>
    <source>
        <strain evidence="3">CCUG 56098</strain>
    </source>
</reference>
<feature type="domain" description="NERD" evidence="1">
    <location>
        <begin position="188"/>
        <end position="300"/>
    </location>
</feature>
<comment type="caution">
    <text evidence="2">The sequence shown here is derived from an EMBL/GenBank/DDBJ whole genome shotgun (WGS) entry which is preliminary data.</text>
</comment>